<dbReference type="InterPro" id="IPR031107">
    <property type="entry name" value="Small_HSP"/>
</dbReference>
<dbReference type="InterPro" id="IPR008978">
    <property type="entry name" value="HSP20-like_chaperone"/>
</dbReference>
<evidence type="ECO:0000313" key="4">
    <source>
        <dbReference type="EnsemblPlants" id="Pp3c18_16670V3.2"/>
    </source>
</evidence>
<protein>
    <submittedName>
        <fullName evidence="4">Uncharacterized protein</fullName>
    </submittedName>
</protein>
<reference evidence="4" key="3">
    <citation type="submission" date="2020-12" db="UniProtKB">
        <authorList>
            <consortium name="EnsemblPlants"/>
        </authorList>
    </citation>
    <scope>IDENTIFICATION</scope>
</reference>
<dbReference type="OMA" id="VQMENDN"/>
<reference evidence="4 5" key="2">
    <citation type="journal article" date="2018" name="Plant J.">
        <title>The Physcomitrella patens chromosome-scale assembly reveals moss genome structure and evolution.</title>
        <authorList>
            <person name="Lang D."/>
            <person name="Ullrich K.K."/>
            <person name="Murat F."/>
            <person name="Fuchs J."/>
            <person name="Jenkins J."/>
            <person name="Haas F.B."/>
            <person name="Piednoel M."/>
            <person name="Gundlach H."/>
            <person name="Van Bel M."/>
            <person name="Meyberg R."/>
            <person name="Vives C."/>
            <person name="Morata J."/>
            <person name="Symeonidi A."/>
            <person name="Hiss M."/>
            <person name="Muchero W."/>
            <person name="Kamisugi Y."/>
            <person name="Saleh O."/>
            <person name="Blanc G."/>
            <person name="Decker E.L."/>
            <person name="van Gessel N."/>
            <person name="Grimwood J."/>
            <person name="Hayes R.D."/>
            <person name="Graham S.W."/>
            <person name="Gunter L.E."/>
            <person name="McDaniel S.F."/>
            <person name="Hoernstein S.N.W."/>
            <person name="Larsson A."/>
            <person name="Li F.W."/>
            <person name="Perroud P.F."/>
            <person name="Phillips J."/>
            <person name="Ranjan P."/>
            <person name="Rokshar D.S."/>
            <person name="Rothfels C.J."/>
            <person name="Schneider L."/>
            <person name="Shu S."/>
            <person name="Stevenson D.W."/>
            <person name="Thummler F."/>
            <person name="Tillich M."/>
            <person name="Villarreal Aguilar J.C."/>
            <person name="Widiez T."/>
            <person name="Wong G.K."/>
            <person name="Wymore A."/>
            <person name="Zhang Y."/>
            <person name="Zimmer A.D."/>
            <person name="Quatrano R.S."/>
            <person name="Mayer K.F.X."/>
            <person name="Goodstein D."/>
            <person name="Casacuberta J.M."/>
            <person name="Vandepoele K."/>
            <person name="Reski R."/>
            <person name="Cuming A.C."/>
            <person name="Tuskan G.A."/>
            <person name="Maumus F."/>
            <person name="Salse J."/>
            <person name="Schmutz J."/>
            <person name="Rensing S.A."/>
        </authorList>
    </citation>
    <scope>NUCLEOTIDE SEQUENCE [LARGE SCALE GENOMIC DNA]</scope>
    <source>
        <strain evidence="4 5">cv. Gransden 2004</strain>
    </source>
</reference>
<dbReference type="EMBL" id="ABEU02000018">
    <property type="status" value="NOT_ANNOTATED_CDS"/>
    <property type="molecule type" value="Genomic_DNA"/>
</dbReference>
<dbReference type="GeneID" id="112295129"/>
<dbReference type="KEGG" id="ppp:112295129"/>
<evidence type="ECO:0000256" key="3">
    <source>
        <dbReference type="RuleBase" id="RU003616"/>
    </source>
</evidence>
<evidence type="ECO:0000313" key="5">
    <source>
        <dbReference type="Proteomes" id="UP000006727"/>
    </source>
</evidence>
<gene>
    <name evidence="4" type="primary">LOC112295129</name>
</gene>
<dbReference type="Proteomes" id="UP000006727">
    <property type="component" value="Chromosome 18"/>
</dbReference>
<dbReference type="FunFam" id="2.60.40.790:FF:000151">
    <property type="match status" value="1"/>
</dbReference>
<dbReference type="OrthoDB" id="1431247at2759"/>
<dbReference type="RefSeq" id="XP_024402105.1">
    <property type="nucleotide sequence ID" value="XM_024546337.2"/>
</dbReference>
<dbReference type="SUPFAM" id="SSF49764">
    <property type="entry name" value="HSP20-like chaperones"/>
    <property type="match status" value="1"/>
</dbReference>
<dbReference type="PANTHER" id="PTHR11527">
    <property type="entry name" value="HEAT-SHOCK PROTEIN 20 FAMILY MEMBER"/>
    <property type="match status" value="1"/>
</dbReference>
<proteinExistence type="inferred from homology"/>
<dbReference type="Gramene" id="Pp3c18_16670V3.2">
    <property type="protein sequence ID" value="Pp3c18_16670V3.2"/>
    <property type="gene ID" value="Pp3c18_16670"/>
</dbReference>
<keyword evidence="1" id="KW-0346">Stress response</keyword>
<dbReference type="FunCoup" id="A9RDF3">
    <property type="interactions" value="151"/>
</dbReference>
<organism evidence="4 5">
    <name type="scientific">Physcomitrium patens</name>
    <name type="common">Spreading-leaved earth moss</name>
    <name type="synonym">Physcomitrella patens</name>
    <dbReference type="NCBI Taxonomy" id="3218"/>
    <lineage>
        <taxon>Eukaryota</taxon>
        <taxon>Viridiplantae</taxon>
        <taxon>Streptophyta</taxon>
        <taxon>Embryophyta</taxon>
        <taxon>Bryophyta</taxon>
        <taxon>Bryophytina</taxon>
        <taxon>Bryopsida</taxon>
        <taxon>Funariidae</taxon>
        <taxon>Funariales</taxon>
        <taxon>Funariaceae</taxon>
        <taxon>Physcomitrium</taxon>
    </lineage>
</organism>
<dbReference type="PROSITE" id="PS01031">
    <property type="entry name" value="SHSP"/>
    <property type="match status" value="1"/>
</dbReference>
<accession>A9RDF3</accession>
<dbReference type="HOGENOM" id="CLU_2162640_0_0_1"/>
<dbReference type="InParanoid" id="A9RDF3"/>
<dbReference type="Gene3D" id="2.60.40.790">
    <property type="match status" value="1"/>
</dbReference>
<evidence type="ECO:0000256" key="2">
    <source>
        <dbReference type="PROSITE-ProRule" id="PRU00285"/>
    </source>
</evidence>
<dbReference type="eggNOG" id="KOG0710">
    <property type="taxonomic scope" value="Eukaryota"/>
</dbReference>
<reference evidence="4 5" key="1">
    <citation type="journal article" date="2008" name="Science">
        <title>The Physcomitrella genome reveals evolutionary insights into the conquest of land by plants.</title>
        <authorList>
            <person name="Rensing S."/>
            <person name="Lang D."/>
            <person name="Zimmer A."/>
            <person name="Terry A."/>
            <person name="Salamov A."/>
            <person name="Shapiro H."/>
            <person name="Nishiyama T."/>
            <person name="Perroud P.-F."/>
            <person name="Lindquist E."/>
            <person name="Kamisugi Y."/>
            <person name="Tanahashi T."/>
            <person name="Sakakibara K."/>
            <person name="Fujita T."/>
            <person name="Oishi K."/>
            <person name="Shin-I T."/>
            <person name="Kuroki Y."/>
            <person name="Toyoda A."/>
            <person name="Suzuki Y."/>
            <person name="Hashimoto A."/>
            <person name="Yamaguchi K."/>
            <person name="Sugano A."/>
            <person name="Kohara Y."/>
            <person name="Fujiyama A."/>
            <person name="Anterola A."/>
            <person name="Aoki S."/>
            <person name="Ashton N."/>
            <person name="Barbazuk W.B."/>
            <person name="Barker E."/>
            <person name="Bennetzen J."/>
            <person name="Bezanilla M."/>
            <person name="Blankenship R."/>
            <person name="Cho S.H."/>
            <person name="Dutcher S."/>
            <person name="Estelle M."/>
            <person name="Fawcett J.A."/>
            <person name="Gundlach H."/>
            <person name="Hanada K."/>
            <person name="Heyl A."/>
            <person name="Hicks K.A."/>
            <person name="Hugh J."/>
            <person name="Lohr M."/>
            <person name="Mayer K."/>
            <person name="Melkozernov A."/>
            <person name="Murata T."/>
            <person name="Nelson D."/>
            <person name="Pils B."/>
            <person name="Prigge M."/>
            <person name="Reiss B."/>
            <person name="Renner T."/>
            <person name="Rombauts S."/>
            <person name="Rushton P."/>
            <person name="Sanderfoot A."/>
            <person name="Schween G."/>
            <person name="Shiu S.-H."/>
            <person name="Stueber K."/>
            <person name="Theodoulou F.L."/>
            <person name="Tu H."/>
            <person name="Van de Peer Y."/>
            <person name="Verrier P.J."/>
            <person name="Waters E."/>
            <person name="Wood A."/>
            <person name="Yang L."/>
            <person name="Cove D."/>
            <person name="Cuming A."/>
            <person name="Hasebe M."/>
            <person name="Lucas S."/>
            <person name="Mishler D.B."/>
            <person name="Reski R."/>
            <person name="Grigoriev I."/>
            <person name="Quatrano R.S."/>
            <person name="Boore J.L."/>
        </authorList>
    </citation>
    <scope>NUCLEOTIDE SEQUENCE [LARGE SCALE GENOMIC DNA]</scope>
    <source>
        <strain evidence="4 5">cv. Gransden 2004</strain>
    </source>
</reference>
<evidence type="ECO:0000256" key="1">
    <source>
        <dbReference type="ARBA" id="ARBA00023016"/>
    </source>
</evidence>
<keyword evidence="5" id="KW-1185">Reference proteome</keyword>
<dbReference type="Pfam" id="PF00011">
    <property type="entry name" value="HSP20"/>
    <property type="match status" value="1"/>
</dbReference>
<dbReference type="EnsemblPlants" id="Pp3c18_16670V3.2">
    <property type="protein sequence ID" value="Pp3c18_16670V3.2"/>
    <property type="gene ID" value="Pp3c18_16670"/>
</dbReference>
<dbReference type="InterPro" id="IPR002068">
    <property type="entry name" value="A-crystallin/Hsp20_dom"/>
</dbReference>
<sequence length="111" mass="12513">MDFPLFQILSFPDELEKSLNPQSQKIVQMENDNVLVIGGTRKREETDPQVKCIRMERNSGTFMRKFTLPQNSNLDKITASCVDGVLTLIVAKIPPPEPAKPRTIEVTTGRN</sequence>
<name>A9RDF3_PHYPA</name>
<dbReference type="AlphaFoldDB" id="A9RDF3"/>
<comment type="similarity">
    <text evidence="2 3">Belongs to the small heat shock protein (HSP20) family.</text>
</comment>